<protein>
    <submittedName>
        <fullName evidence="1">Uncharacterized protein</fullName>
    </submittedName>
</protein>
<evidence type="ECO:0000313" key="2">
    <source>
        <dbReference type="Proteomes" id="UP001056120"/>
    </source>
</evidence>
<organism evidence="1 2">
    <name type="scientific">Smallanthus sonchifolius</name>
    <dbReference type="NCBI Taxonomy" id="185202"/>
    <lineage>
        <taxon>Eukaryota</taxon>
        <taxon>Viridiplantae</taxon>
        <taxon>Streptophyta</taxon>
        <taxon>Embryophyta</taxon>
        <taxon>Tracheophyta</taxon>
        <taxon>Spermatophyta</taxon>
        <taxon>Magnoliopsida</taxon>
        <taxon>eudicotyledons</taxon>
        <taxon>Gunneridae</taxon>
        <taxon>Pentapetalae</taxon>
        <taxon>asterids</taxon>
        <taxon>campanulids</taxon>
        <taxon>Asterales</taxon>
        <taxon>Asteraceae</taxon>
        <taxon>Asteroideae</taxon>
        <taxon>Heliantheae alliance</taxon>
        <taxon>Millerieae</taxon>
        <taxon>Smallanthus</taxon>
    </lineage>
</organism>
<reference evidence="2" key="1">
    <citation type="journal article" date="2022" name="Mol. Ecol. Resour.">
        <title>The genomes of chicory, endive, great burdock and yacon provide insights into Asteraceae palaeo-polyploidization history and plant inulin production.</title>
        <authorList>
            <person name="Fan W."/>
            <person name="Wang S."/>
            <person name="Wang H."/>
            <person name="Wang A."/>
            <person name="Jiang F."/>
            <person name="Liu H."/>
            <person name="Zhao H."/>
            <person name="Xu D."/>
            <person name="Zhang Y."/>
        </authorList>
    </citation>
    <scope>NUCLEOTIDE SEQUENCE [LARGE SCALE GENOMIC DNA]</scope>
    <source>
        <strain evidence="2">cv. Yunnan</strain>
    </source>
</reference>
<gene>
    <name evidence="1" type="ORF">L1987_01635</name>
</gene>
<name>A0ACB9K5N6_9ASTR</name>
<evidence type="ECO:0000313" key="1">
    <source>
        <dbReference type="EMBL" id="KAI3827558.1"/>
    </source>
</evidence>
<proteinExistence type="predicted"/>
<comment type="caution">
    <text evidence="1">The sequence shown here is derived from an EMBL/GenBank/DDBJ whole genome shotgun (WGS) entry which is preliminary data.</text>
</comment>
<sequence length="136" mass="15011">MYKRLDFLFFFEAGVLGWMVLFAAAVTSRPDALVVVSCGVSSTTLLTAIVESVFSYQLRLAFMSLILARHVTWLFCGRMVRSWAIDTWFSASSIYDATGSCISLVPVLPLDMMFYVGGCGADGHCRCGCCFQLQCL</sequence>
<dbReference type="Proteomes" id="UP001056120">
    <property type="component" value="Linkage Group LG01"/>
</dbReference>
<dbReference type="EMBL" id="CM042018">
    <property type="protein sequence ID" value="KAI3827558.1"/>
    <property type="molecule type" value="Genomic_DNA"/>
</dbReference>
<keyword evidence="2" id="KW-1185">Reference proteome</keyword>
<reference evidence="1 2" key="2">
    <citation type="journal article" date="2022" name="Mol. Ecol. Resour.">
        <title>The genomes of chicory, endive, great burdock and yacon provide insights into Asteraceae paleo-polyploidization history and plant inulin production.</title>
        <authorList>
            <person name="Fan W."/>
            <person name="Wang S."/>
            <person name="Wang H."/>
            <person name="Wang A."/>
            <person name="Jiang F."/>
            <person name="Liu H."/>
            <person name="Zhao H."/>
            <person name="Xu D."/>
            <person name="Zhang Y."/>
        </authorList>
    </citation>
    <scope>NUCLEOTIDE SEQUENCE [LARGE SCALE GENOMIC DNA]</scope>
    <source>
        <strain evidence="2">cv. Yunnan</strain>
        <tissue evidence="1">Leaves</tissue>
    </source>
</reference>
<accession>A0ACB9K5N6</accession>